<dbReference type="AlphaFoldDB" id="A0A1J4QLA8"/>
<dbReference type="GO" id="GO:0015276">
    <property type="term" value="F:ligand-gated monoatomic ion channel activity"/>
    <property type="evidence" value="ECO:0007669"/>
    <property type="project" value="InterPro"/>
</dbReference>
<evidence type="ECO:0000313" key="10">
    <source>
        <dbReference type="EMBL" id="OIN14391.1"/>
    </source>
</evidence>
<dbReference type="PROSITE" id="PS01039">
    <property type="entry name" value="SBP_BACTERIAL_3"/>
    <property type="match status" value="1"/>
</dbReference>
<dbReference type="SMART" id="SM00062">
    <property type="entry name" value="PBPb"/>
    <property type="match status" value="1"/>
</dbReference>
<dbReference type="GO" id="GO:0016020">
    <property type="term" value="C:membrane"/>
    <property type="evidence" value="ECO:0007669"/>
    <property type="project" value="InterPro"/>
</dbReference>
<feature type="domain" description="Solute-binding protein family 3/N-terminal" evidence="8">
    <location>
        <begin position="26"/>
        <end position="254"/>
    </location>
</feature>
<evidence type="ECO:0000259" key="8">
    <source>
        <dbReference type="SMART" id="SM00062"/>
    </source>
</evidence>
<dbReference type="SUPFAM" id="SSF53850">
    <property type="entry name" value="Periplasmic binding protein-like II"/>
    <property type="match status" value="1"/>
</dbReference>
<reference evidence="10 11" key="1">
    <citation type="submission" date="2016-07" db="EMBL/GenBank/DDBJ databases">
        <title>Draft Genome Sequence of Oceanisphaera psychrotolerans, isolated from coastal sediment samples.</title>
        <authorList>
            <person name="Zhuo S."/>
            <person name="Ruan Z."/>
        </authorList>
    </citation>
    <scope>NUCLEOTIDE SEQUENCE [LARGE SCALE GENOMIC DNA]</scope>
    <source>
        <strain evidence="10 11">LAM-WHM-ZC</strain>
    </source>
</reference>
<dbReference type="Pfam" id="PF00497">
    <property type="entry name" value="SBP_bac_3"/>
    <property type="match status" value="1"/>
</dbReference>
<keyword evidence="5" id="KW-0574">Periplasm</keyword>
<keyword evidence="4 7" id="KW-0732">Signal</keyword>
<name>A0A1J4QLA8_9GAMM</name>
<evidence type="ECO:0000256" key="6">
    <source>
        <dbReference type="RuleBase" id="RU003744"/>
    </source>
</evidence>
<dbReference type="Proteomes" id="UP000243073">
    <property type="component" value="Unassembled WGS sequence"/>
</dbReference>
<dbReference type="OrthoDB" id="9768183at2"/>
<dbReference type="InterPro" id="IPR001320">
    <property type="entry name" value="Iontro_rcpt_C"/>
</dbReference>
<evidence type="ECO:0000256" key="5">
    <source>
        <dbReference type="ARBA" id="ARBA00022764"/>
    </source>
</evidence>
<comment type="similarity">
    <text evidence="2 6">Belongs to the bacterial solute-binding protein 3 family.</text>
</comment>
<keyword evidence="11" id="KW-1185">Reference proteome</keyword>
<evidence type="ECO:0000256" key="4">
    <source>
        <dbReference type="ARBA" id="ARBA00022729"/>
    </source>
</evidence>
<evidence type="ECO:0000313" key="11">
    <source>
        <dbReference type="Proteomes" id="UP000243073"/>
    </source>
</evidence>
<evidence type="ECO:0000259" key="9">
    <source>
        <dbReference type="SMART" id="SM00079"/>
    </source>
</evidence>
<dbReference type="STRING" id="1414654.BFR47_07805"/>
<dbReference type="NCBIfam" id="TIGR01096">
    <property type="entry name" value="3A0103s03R"/>
    <property type="match status" value="1"/>
</dbReference>
<proteinExistence type="inferred from homology"/>
<dbReference type="PANTHER" id="PTHR35936">
    <property type="entry name" value="MEMBRANE-BOUND LYTIC MUREIN TRANSGLYCOSYLASE F"/>
    <property type="match status" value="1"/>
</dbReference>
<dbReference type="GO" id="GO:0030288">
    <property type="term" value="C:outer membrane-bounded periplasmic space"/>
    <property type="evidence" value="ECO:0007669"/>
    <property type="project" value="InterPro"/>
</dbReference>
<evidence type="ECO:0000256" key="7">
    <source>
        <dbReference type="SAM" id="SignalP"/>
    </source>
</evidence>
<dbReference type="SMART" id="SM00079">
    <property type="entry name" value="PBPe"/>
    <property type="match status" value="1"/>
</dbReference>
<dbReference type="CDD" id="cd13703">
    <property type="entry name" value="PBP2_HisJ_LAO"/>
    <property type="match status" value="1"/>
</dbReference>
<comment type="caution">
    <text evidence="10">The sequence shown here is derived from an EMBL/GenBank/DDBJ whole genome shotgun (WGS) entry which is preliminary data.</text>
</comment>
<dbReference type="RefSeq" id="WP_071471194.1">
    <property type="nucleotide sequence ID" value="NZ_MDKE01000001.1"/>
</dbReference>
<evidence type="ECO:0000256" key="1">
    <source>
        <dbReference type="ARBA" id="ARBA00004418"/>
    </source>
</evidence>
<comment type="subcellular location">
    <subcellularLocation>
        <location evidence="1">Periplasm</location>
    </subcellularLocation>
</comment>
<feature type="domain" description="Ionotropic glutamate receptor C-terminal" evidence="9">
    <location>
        <begin position="26"/>
        <end position="253"/>
    </location>
</feature>
<dbReference type="InterPro" id="IPR001638">
    <property type="entry name" value="Solute-binding_3/MltF_N"/>
</dbReference>
<gene>
    <name evidence="10" type="ORF">BFR47_07805</name>
</gene>
<dbReference type="EMBL" id="MDKE01000001">
    <property type="protein sequence ID" value="OIN14391.1"/>
    <property type="molecule type" value="Genomic_DNA"/>
</dbReference>
<feature type="chain" id="PRO_5009632538" evidence="7">
    <location>
        <begin position="22"/>
        <end position="258"/>
    </location>
</feature>
<sequence length="258" mass="28716">MKKLLVAGAIMASLAAGAVQAKEWKTVRFGIEGAYPPFSWTDENGELQGFDVDMANALCEQMQVKCELVAQDWDGIIPALLARKYDAIIAAMSITEERKRTVDFTGKYALVPNKFVAKKGAAFELSKEGLEGKRVGVQIATTHDKYLTDNFGRDVSLVRYGNADEAYLDLKSGRIDYVFLDATAIEEGLLNKDGGDQFEFVGPSVTDEQWFGEGFGIAVRKQDQQLKNMLNKAIQDVRENGKYQEVNDKYFEYDVYGG</sequence>
<feature type="signal peptide" evidence="7">
    <location>
        <begin position="1"/>
        <end position="21"/>
    </location>
</feature>
<evidence type="ECO:0000256" key="3">
    <source>
        <dbReference type="ARBA" id="ARBA00022448"/>
    </source>
</evidence>
<organism evidence="10 11">
    <name type="scientific">Oceanisphaera psychrotolerans</name>
    <dbReference type="NCBI Taxonomy" id="1414654"/>
    <lineage>
        <taxon>Bacteria</taxon>
        <taxon>Pseudomonadati</taxon>
        <taxon>Pseudomonadota</taxon>
        <taxon>Gammaproteobacteria</taxon>
        <taxon>Aeromonadales</taxon>
        <taxon>Aeromonadaceae</taxon>
        <taxon>Oceanisphaera</taxon>
    </lineage>
</organism>
<dbReference type="Gene3D" id="3.40.190.10">
    <property type="entry name" value="Periplasmic binding protein-like II"/>
    <property type="match status" value="2"/>
</dbReference>
<evidence type="ECO:0000256" key="2">
    <source>
        <dbReference type="ARBA" id="ARBA00010333"/>
    </source>
</evidence>
<dbReference type="InterPro" id="IPR018313">
    <property type="entry name" value="SBP_3_CS"/>
</dbReference>
<dbReference type="InterPro" id="IPR005768">
    <property type="entry name" value="Lys_Arg_Orn-bd"/>
</dbReference>
<dbReference type="PANTHER" id="PTHR35936:SF17">
    <property type="entry name" value="ARGININE-BINDING EXTRACELLULAR PROTEIN ARTP"/>
    <property type="match status" value="1"/>
</dbReference>
<protein>
    <submittedName>
        <fullName evidence="10">Nickel transporter</fullName>
    </submittedName>
</protein>
<accession>A0A1J4QLA8</accession>
<keyword evidence="3" id="KW-0813">Transport</keyword>